<dbReference type="HOGENOM" id="CLU_009710_3_2_1"/>
<dbReference type="Pfam" id="PF19303">
    <property type="entry name" value="Anticodon_3"/>
    <property type="match status" value="1"/>
</dbReference>
<dbReference type="CDD" id="cd07957">
    <property type="entry name" value="Anticodon_Ia_Met"/>
    <property type="match status" value="1"/>
</dbReference>
<dbReference type="InterPro" id="IPR014758">
    <property type="entry name" value="Met-tRNA_synth"/>
</dbReference>
<evidence type="ECO:0000256" key="3">
    <source>
        <dbReference type="ARBA" id="ARBA00012838"/>
    </source>
</evidence>
<dbReference type="GO" id="GO:0005524">
    <property type="term" value="F:ATP binding"/>
    <property type="evidence" value="ECO:0007669"/>
    <property type="project" value="UniProtKB-KW"/>
</dbReference>
<keyword evidence="5 13" id="KW-0436">Ligase</keyword>
<dbReference type="GO" id="GO:0000049">
    <property type="term" value="F:tRNA binding"/>
    <property type="evidence" value="ECO:0007669"/>
    <property type="project" value="UniProtKB-KW"/>
</dbReference>
<dbReference type="InterPro" id="IPR033911">
    <property type="entry name" value="MetRS_core"/>
</dbReference>
<evidence type="ECO:0000256" key="10">
    <source>
        <dbReference type="ARBA" id="ARBA00023146"/>
    </source>
</evidence>
<evidence type="ECO:0000256" key="5">
    <source>
        <dbReference type="ARBA" id="ARBA00022598"/>
    </source>
</evidence>
<accession>A0A084ARX6</accession>
<name>A0A084ARX6_STACB</name>
<dbReference type="InterPro" id="IPR001412">
    <property type="entry name" value="aa-tRNA-synth_I_CS"/>
</dbReference>
<dbReference type="InterPro" id="IPR029038">
    <property type="entry name" value="MetRS_Zn"/>
</dbReference>
<feature type="domain" description="Methionyl-tRNA synthetase anticodon-binding" evidence="16">
    <location>
        <begin position="456"/>
        <end position="605"/>
    </location>
</feature>
<evidence type="ECO:0000256" key="14">
    <source>
        <dbReference type="SAM" id="MobiDB-lite"/>
    </source>
</evidence>
<reference evidence="17 18" key="1">
    <citation type="journal article" date="2014" name="BMC Genomics">
        <title>Comparative genome sequencing reveals chemotype-specific gene clusters in the toxigenic black mold Stachybotrys.</title>
        <authorList>
            <person name="Semeiks J."/>
            <person name="Borek D."/>
            <person name="Otwinowski Z."/>
            <person name="Grishin N.V."/>
        </authorList>
    </citation>
    <scope>NUCLEOTIDE SEQUENCE [LARGE SCALE GENOMIC DNA]</scope>
    <source>
        <strain evidence="18">CBS 109288 / IBT 7711</strain>
    </source>
</reference>
<comment type="subcellular location">
    <subcellularLocation>
        <location evidence="1">Cytoplasm</location>
    </subcellularLocation>
</comment>
<dbReference type="Pfam" id="PF09334">
    <property type="entry name" value="tRNA-synt_1g"/>
    <property type="match status" value="1"/>
</dbReference>
<dbReference type="PROSITE" id="PS00178">
    <property type="entry name" value="AA_TRNA_LIGASE_I"/>
    <property type="match status" value="1"/>
</dbReference>
<evidence type="ECO:0000259" key="16">
    <source>
        <dbReference type="Pfam" id="PF19303"/>
    </source>
</evidence>
<dbReference type="GO" id="GO:0006431">
    <property type="term" value="P:methionyl-tRNA aminoacylation"/>
    <property type="evidence" value="ECO:0007669"/>
    <property type="project" value="InterPro"/>
</dbReference>
<dbReference type="Gene3D" id="2.20.28.20">
    <property type="entry name" value="Methionyl-tRNA synthetase, Zn-domain"/>
    <property type="match status" value="1"/>
</dbReference>
<dbReference type="InterPro" id="IPR041872">
    <property type="entry name" value="Anticodon_Met"/>
</dbReference>
<dbReference type="Gene3D" id="1.10.730.10">
    <property type="entry name" value="Isoleucyl-tRNA Synthetase, Domain 1"/>
    <property type="match status" value="1"/>
</dbReference>
<feature type="compositionally biased region" description="Basic and acidic residues" evidence="14">
    <location>
        <begin position="646"/>
        <end position="668"/>
    </location>
</feature>
<comment type="similarity">
    <text evidence="2 13">Belongs to the class-I aminoacyl-tRNA synthetase family.</text>
</comment>
<keyword evidence="7 13" id="KW-0067">ATP-binding</keyword>
<evidence type="ECO:0000313" key="17">
    <source>
        <dbReference type="EMBL" id="KEY68055.1"/>
    </source>
</evidence>
<dbReference type="GO" id="GO:0017101">
    <property type="term" value="C:aminoacyl-tRNA synthetase multienzyme complex"/>
    <property type="evidence" value="ECO:0007669"/>
    <property type="project" value="TreeGrafter"/>
</dbReference>
<proteinExistence type="inferred from homology"/>
<dbReference type="EC" id="6.1.1.10" evidence="3"/>
<evidence type="ECO:0000256" key="6">
    <source>
        <dbReference type="ARBA" id="ARBA00022741"/>
    </source>
</evidence>
<dbReference type="AlphaFoldDB" id="A0A084ARX6"/>
<keyword evidence="9 13" id="KW-0648">Protein biosynthesis</keyword>
<dbReference type="PANTHER" id="PTHR45765">
    <property type="entry name" value="METHIONINE--TRNA LIGASE"/>
    <property type="match status" value="1"/>
</dbReference>
<evidence type="ECO:0000256" key="2">
    <source>
        <dbReference type="ARBA" id="ARBA00005594"/>
    </source>
</evidence>
<evidence type="ECO:0000256" key="12">
    <source>
        <dbReference type="ARBA" id="ARBA00047364"/>
    </source>
</evidence>
<dbReference type="InterPro" id="IPR023458">
    <property type="entry name" value="Met-tRNA_ligase_1"/>
</dbReference>
<dbReference type="FunFam" id="1.10.730.10:FF:000031">
    <property type="entry name" value="Putative Methionyl-tRNA synthetase"/>
    <property type="match status" value="1"/>
</dbReference>
<dbReference type="SUPFAM" id="SSF47323">
    <property type="entry name" value="Anticodon-binding domain of a subclass of class I aminoacyl-tRNA synthetases"/>
    <property type="match status" value="1"/>
</dbReference>
<evidence type="ECO:0000256" key="4">
    <source>
        <dbReference type="ARBA" id="ARBA00022555"/>
    </source>
</evidence>
<keyword evidence="8" id="KW-0694">RNA-binding</keyword>
<dbReference type="GO" id="GO:0004825">
    <property type="term" value="F:methionine-tRNA ligase activity"/>
    <property type="evidence" value="ECO:0007669"/>
    <property type="project" value="UniProtKB-EC"/>
</dbReference>
<keyword evidence="4" id="KW-0820">tRNA-binding</keyword>
<dbReference type="NCBIfam" id="TIGR00398">
    <property type="entry name" value="metG"/>
    <property type="match status" value="1"/>
</dbReference>
<evidence type="ECO:0000256" key="11">
    <source>
        <dbReference type="ARBA" id="ARBA00030904"/>
    </source>
</evidence>
<evidence type="ECO:0000259" key="15">
    <source>
        <dbReference type="Pfam" id="PF09334"/>
    </source>
</evidence>
<gene>
    <name evidence="17" type="ORF">S7711_06965</name>
</gene>
<dbReference type="InterPro" id="IPR009080">
    <property type="entry name" value="tRNAsynth_Ia_anticodon-bd"/>
</dbReference>
<dbReference type="Gene3D" id="3.40.50.620">
    <property type="entry name" value="HUPs"/>
    <property type="match status" value="1"/>
</dbReference>
<dbReference type="InterPro" id="IPR014729">
    <property type="entry name" value="Rossmann-like_a/b/a_fold"/>
</dbReference>
<keyword evidence="10 13" id="KW-0030">Aminoacyl-tRNA synthetase</keyword>
<protein>
    <recommendedName>
        <fullName evidence="3">methionine--tRNA ligase</fullName>
        <ecNumber evidence="3">6.1.1.10</ecNumber>
    </recommendedName>
    <alternativeName>
        <fullName evidence="11">Methionyl-tRNA synthetase</fullName>
    </alternativeName>
</protein>
<evidence type="ECO:0000313" key="18">
    <source>
        <dbReference type="Proteomes" id="UP000028045"/>
    </source>
</evidence>
<dbReference type="EMBL" id="KL648592">
    <property type="protein sequence ID" value="KEY68055.1"/>
    <property type="molecule type" value="Genomic_DNA"/>
</dbReference>
<dbReference type="PANTHER" id="PTHR45765:SF1">
    <property type="entry name" value="METHIONINE--TRNA LIGASE, CYTOPLASMIC"/>
    <property type="match status" value="1"/>
</dbReference>
<evidence type="ECO:0000256" key="1">
    <source>
        <dbReference type="ARBA" id="ARBA00004496"/>
    </source>
</evidence>
<evidence type="ECO:0000256" key="9">
    <source>
        <dbReference type="ARBA" id="ARBA00022917"/>
    </source>
</evidence>
<keyword evidence="18" id="KW-1185">Reference proteome</keyword>
<sequence>MASNSTPYEPILPVPGKRNILITSALPYVNNVPHLGNLIGSVLSADCFARYCKARDYQTLFICGSDQYGTATETKALEEGVDPQTLCEKYHALHKSIYDWFRLEFDIFDRTPTDHQTDIVQHIFKQLLKNGYIEERETVQPFCPVETHNTFLADRFVEGECSICHDKGARGDQCDACGNILDPMKPDDDGEQTGEDEARATGWLINPHCKVDGTEPERRKTKHLYLRLDALQDQVEAWFRSSSSKGAWTSNATSIAQAWIEKGLKPRAISRDLRWGVPIPNAEGLNEEDYRKKVFYVWFDACIGYVSITKTHTDGSDRSGTKWEQWWKNPDNVTLYQFQGKDNVQFHSIVFPSSQIGTNEKWTQVHKISATEYLNYENGKFSKSRGVGVFGHNAKDTGIDPDIWRFYLLSRRPESADTEFKWEEFIDTNNNELLKNLGNFVNRVLKFCKSKMDGVVPASSYTDDVIEAHKQETNRVLETYREHLEATRLRAGVADILEISGLGNKFLQSNKLDSRLLTEEPERCNAVIGVALSHIQLLASVVAPYMPGVSRSIFKQLGLEYQPQIPDTWDFTSIPAGHTIGEPSPLFSIIPAAKLDEWRDLYGGEELKRQKALAAEKAAAKAAARKAKKDKTKEKKAGVSATKTATESKPETTKGKVETTEAKEEKLISEVADLSLKPEN</sequence>
<organism evidence="17 18">
    <name type="scientific">Stachybotrys chartarum (strain CBS 109288 / IBT 7711)</name>
    <name type="common">Toxic black mold</name>
    <name type="synonym">Stilbospora chartarum</name>
    <dbReference type="NCBI Taxonomy" id="1280523"/>
    <lineage>
        <taxon>Eukaryota</taxon>
        <taxon>Fungi</taxon>
        <taxon>Dikarya</taxon>
        <taxon>Ascomycota</taxon>
        <taxon>Pezizomycotina</taxon>
        <taxon>Sordariomycetes</taxon>
        <taxon>Hypocreomycetidae</taxon>
        <taxon>Hypocreales</taxon>
        <taxon>Stachybotryaceae</taxon>
        <taxon>Stachybotrys</taxon>
    </lineage>
</organism>
<dbReference type="PRINTS" id="PR01041">
    <property type="entry name" value="TRNASYNTHMET"/>
</dbReference>
<dbReference type="Proteomes" id="UP000028045">
    <property type="component" value="Unassembled WGS sequence"/>
</dbReference>
<evidence type="ECO:0000256" key="8">
    <source>
        <dbReference type="ARBA" id="ARBA00022884"/>
    </source>
</evidence>
<feature type="domain" description="Methionyl/Leucyl tRNA synthetase" evidence="15">
    <location>
        <begin position="20"/>
        <end position="445"/>
    </location>
</feature>
<dbReference type="SUPFAM" id="SSF52374">
    <property type="entry name" value="Nucleotidylyl transferase"/>
    <property type="match status" value="1"/>
</dbReference>
<comment type="catalytic activity">
    <reaction evidence="12">
        <text>tRNA(Met) + L-methionine + ATP = L-methionyl-tRNA(Met) + AMP + diphosphate</text>
        <dbReference type="Rhea" id="RHEA:13481"/>
        <dbReference type="Rhea" id="RHEA-COMP:9667"/>
        <dbReference type="Rhea" id="RHEA-COMP:9698"/>
        <dbReference type="ChEBI" id="CHEBI:30616"/>
        <dbReference type="ChEBI" id="CHEBI:33019"/>
        <dbReference type="ChEBI" id="CHEBI:57844"/>
        <dbReference type="ChEBI" id="CHEBI:78442"/>
        <dbReference type="ChEBI" id="CHEBI:78530"/>
        <dbReference type="ChEBI" id="CHEBI:456215"/>
        <dbReference type="EC" id="6.1.1.10"/>
    </reaction>
</comment>
<dbReference type="InterPro" id="IPR015413">
    <property type="entry name" value="Methionyl/Leucyl_tRNA_Synth"/>
</dbReference>
<feature type="region of interest" description="Disordered" evidence="14">
    <location>
        <begin position="623"/>
        <end position="680"/>
    </location>
</feature>
<keyword evidence="6 13" id="KW-0547">Nucleotide-binding</keyword>
<evidence type="ECO:0000256" key="13">
    <source>
        <dbReference type="RuleBase" id="RU363039"/>
    </source>
</evidence>
<dbReference type="OrthoDB" id="5844513at2759"/>
<evidence type="ECO:0000256" key="7">
    <source>
        <dbReference type="ARBA" id="ARBA00022840"/>
    </source>
</evidence>
<dbReference type="SUPFAM" id="SSF57770">
    <property type="entry name" value="Methionyl-tRNA synthetase (MetRS), Zn-domain"/>
    <property type="match status" value="1"/>
</dbReference>
<dbReference type="GO" id="GO:0005829">
    <property type="term" value="C:cytosol"/>
    <property type="evidence" value="ECO:0007669"/>
    <property type="project" value="TreeGrafter"/>
</dbReference>
<dbReference type="CDD" id="cd00814">
    <property type="entry name" value="MetRS_core"/>
    <property type="match status" value="1"/>
</dbReference>